<feature type="compositionally biased region" description="Low complexity" evidence="1">
    <location>
        <begin position="78"/>
        <end position="90"/>
    </location>
</feature>
<proteinExistence type="predicted"/>
<dbReference type="InterPro" id="IPR044999">
    <property type="entry name" value="CbbY-like"/>
</dbReference>
<evidence type="ECO:0000256" key="1">
    <source>
        <dbReference type="SAM" id="MobiDB-lite"/>
    </source>
</evidence>
<dbReference type="GO" id="GO:0016787">
    <property type="term" value="F:hydrolase activity"/>
    <property type="evidence" value="ECO:0007669"/>
    <property type="project" value="InterPro"/>
</dbReference>
<evidence type="ECO:0008006" key="4">
    <source>
        <dbReference type="Google" id="ProtNLM"/>
    </source>
</evidence>
<name>A0AAP0HGA0_9MAGN</name>
<evidence type="ECO:0000313" key="2">
    <source>
        <dbReference type="EMBL" id="KAK9085814.1"/>
    </source>
</evidence>
<reference evidence="2 3" key="1">
    <citation type="submission" date="2024-01" db="EMBL/GenBank/DDBJ databases">
        <title>Genome assemblies of Stephania.</title>
        <authorList>
            <person name="Yang L."/>
        </authorList>
    </citation>
    <scope>NUCLEOTIDE SEQUENCE [LARGE SCALE GENOMIC DNA]</scope>
    <source>
        <strain evidence="2">QJT</strain>
        <tissue evidence="2">Leaf</tissue>
    </source>
</reference>
<dbReference type="Proteomes" id="UP001417504">
    <property type="component" value="Unassembled WGS sequence"/>
</dbReference>
<gene>
    <name evidence="2" type="ORF">Sjap_026225</name>
</gene>
<sequence length="392" mass="42778">MKAWEAGTLKTKNLSRMETSANLRLAFSALSASASPTKRNPKFTLHSSSSSSQKPCNHHHHHHHHLRSSRRRRPLIRSATSSSTSLSGEFQSSSSQDLAVLLEVEGVLMDVYRLGNRQAFNLAFQNLGLDCANWTQPIYLDLTRKARGDEQQMLVLFFDRIGWPASLPTSEKTAFVKSVLREKGKALEEFVMTNDLPLRPGLENFVDDALLGGIPIVVLTAYGNHSDKMARSIIEQLGQERVSRIKIVGKEEVERSFYGQLVFGKGASSGLDEQLAKAAKQAAAAQKLKVAEEVASLLKLSIELDDIPSESFQKIVATLHAGAEYAGVPVKNCVVISGSQVGVRGAECIGMPCVALRSSLTSRTEFPSASAVMDGFGGADLTISRLLQKRWS</sequence>
<dbReference type="EMBL" id="JBBNAE010000011">
    <property type="protein sequence ID" value="KAK9085814.1"/>
    <property type="molecule type" value="Genomic_DNA"/>
</dbReference>
<dbReference type="PANTHER" id="PTHR42896:SF3">
    <property type="entry name" value="PROTEIN, PUTATIVE, EXPRESSED-RELATED"/>
    <property type="match status" value="1"/>
</dbReference>
<dbReference type="InterPro" id="IPR036412">
    <property type="entry name" value="HAD-like_sf"/>
</dbReference>
<dbReference type="SUPFAM" id="SSF56784">
    <property type="entry name" value="HAD-like"/>
    <property type="match status" value="1"/>
</dbReference>
<dbReference type="AlphaFoldDB" id="A0AAP0HGA0"/>
<dbReference type="InterPro" id="IPR023214">
    <property type="entry name" value="HAD_sf"/>
</dbReference>
<keyword evidence="3" id="KW-1185">Reference proteome</keyword>
<protein>
    <recommendedName>
        <fullName evidence="4">CBBY-like protein</fullName>
    </recommendedName>
</protein>
<dbReference type="InterPro" id="IPR023198">
    <property type="entry name" value="PGP-like_dom2"/>
</dbReference>
<feature type="region of interest" description="Disordered" evidence="1">
    <location>
        <begin position="35"/>
        <end position="90"/>
    </location>
</feature>
<evidence type="ECO:0000313" key="3">
    <source>
        <dbReference type="Proteomes" id="UP001417504"/>
    </source>
</evidence>
<accession>A0AAP0HGA0</accession>
<dbReference type="Gene3D" id="3.40.50.1000">
    <property type="entry name" value="HAD superfamily/HAD-like"/>
    <property type="match status" value="2"/>
</dbReference>
<feature type="compositionally biased region" description="Basic residues" evidence="1">
    <location>
        <begin position="56"/>
        <end position="75"/>
    </location>
</feature>
<feature type="compositionally biased region" description="Polar residues" evidence="1">
    <location>
        <begin position="45"/>
        <end position="55"/>
    </location>
</feature>
<dbReference type="Gene3D" id="1.10.150.240">
    <property type="entry name" value="Putative phosphatase, domain 2"/>
    <property type="match status" value="1"/>
</dbReference>
<comment type="caution">
    <text evidence="2">The sequence shown here is derived from an EMBL/GenBank/DDBJ whole genome shotgun (WGS) entry which is preliminary data.</text>
</comment>
<dbReference type="PANTHER" id="PTHR42896">
    <property type="entry name" value="XYLULOSE-1,5-BISPHOSPHATE (XUBP) PHOSPHATASE"/>
    <property type="match status" value="1"/>
</dbReference>
<organism evidence="2 3">
    <name type="scientific">Stephania japonica</name>
    <dbReference type="NCBI Taxonomy" id="461633"/>
    <lineage>
        <taxon>Eukaryota</taxon>
        <taxon>Viridiplantae</taxon>
        <taxon>Streptophyta</taxon>
        <taxon>Embryophyta</taxon>
        <taxon>Tracheophyta</taxon>
        <taxon>Spermatophyta</taxon>
        <taxon>Magnoliopsida</taxon>
        <taxon>Ranunculales</taxon>
        <taxon>Menispermaceae</taxon>
        <taxon>Menispermoideae</taxon>
        <taxon>Cissampelideae</taxon>
        <taxon>Stephania</taxon>
    </lineage>
</organism>